<evidence type="ECO:0000313" key="8">
    <source>
        <dbReference type="Proteomes" id="UP001589793"/>
    </source>
</evidence>
<proteinExistence type="predicted"/>
<protein>
    <submittedName>
        <fullName evidence="7">Calcium/sodium antiporter</fullName>
    </submittedName>
</protein>
<feature type="transmembrane region" description="Helical" evidence="5">
    <location>
        <begin position="280"/>
        <end position="298"/>
    </location>
</feature>
<evidence type="ECO:0000256" key="4">
    <source>
        <dbReference type="ARBA" id="ARBA00023136"/>
    </source>
</evidence>
<dbReference type="PANTHER" id="PTHR10846:SF8">
    <property type="entry name" value="INNER MEMBRANE PROTEIN YRBG"/>
    <property type="match status" value="1"/>
</dbReference>
<evidence type="ECO:0000256" key="1">
    <source>
        <dbReference type="ARBA" id="ARBA00004141"/>
    </source>
</evidence>
<dbReference type="PANTHER" id="PTHR10846">
    <property type="entry name" value="SODIUM/POTASSIUM/CALCIUM EXCHANGER"/>
    <property type="match status" value="1"/>
</dbReference>
<dbReference type="InterPro" id="IPR004837">
    <property type="entry name" value="NaCa_Exmemb"/>
</dbReference>
<accession>A0ABV6RBA3</accession>
<keyword evidence="8" id="KW-1185">Reference proteome</keyword>
<keyword evidence="3 5" id="KW-1133">Transmembrane helix</keyword>
<evidence type="ECO:0000256" key="3">
    <source>
        <dbReference type="ARBA" id="ARBA00022989"/>
    </source>
</evidence>
<feature type="transmembrane region" description="Helical" evidence="5">
    <location>
        <begin position="252"/>
        <end position="274"/>
    </location>
</feature>
<feature type="domain" description="Sodium/calcium exchanger membrane region" evidence="6">
    <location>
        <begin position="7"/>
        <end position="142"/>
    </location>
</feature>
<dbReference type="RefSeq" id="WP_376978624.1">
    <property type="nucleotide sequence ID" value="NZ_JBHLSV010000004.1"/>
</dbReference>
<gene>
    <name evidence="7" type="ORF">ACFFF6_04550</name>
</gene>
<name>A0ABV6RBA3_9MICO</name>
<evidence type="ECO:0000256" key="5">
    <source>
        <dbReference type="SAM" id="Phobius"/>
    </source>
</evidence>
<organism evidence="7 8">
    <name type="scientific">Brachybacterium hainanense</name>
    <dbReference type="NCBI Taxonomy" id="1541174"/>
    <lineage>
        <taxon>Bacteria</taxon>
        <taxon>Bacillati</taxon>
        <taxon>Actinomycetota</taxon>
        <taxon>Actinomycetes</taxon>
        <taxon>Micrococcales</taxon>
        <taxon>Dermabacteraceae</taxon>
        <taxon>Brachybacterium</taxon>
    </lineage>
</organism>
<dbReference type="Gene3D" id="1.20.1420.30">
    <property type="entry name" value="NCX, central ion-binding region"/>
    <property type="match status" value="1"/>
</dbReference>
<comment type="caution">
    <text evidence="7">The sequence shown here is derived from an EMBL/GenBank/DDBJ whole genome shotgun (WGS) entry which is preliminary data.</text>
</comment>
<keyword evidence="2 5" id="KW-0812">Transmembrane</keyword>
<evidence type="ECO:0000313" key="7">
    <source>
        <dbReference type="EMBL" id="MFC0673223.1"/>
    </source>
</evidence>
<keyword evidence="4 5" id="KW-0472">Membrane</keyword>
<dbReference type="Proteomes" id="UP001589793">
    <property type="component" value="Unassembled WGS sequence"/>
</dbReference>
<feature type="domain" description="Sodium/calcium exchanger membrane region" evidence="6">
    <location>
        <begin position="183"/>
        <end position="324"/>
    </location>
</feature>
<dbReference type="EMBL" id="JBHLSV010000004">
    <property type="protein sequence ID" value="MFC0673223.1"/>
    <property type="molecule type" value="Genomic_DNA"/>
</dbReference>
<evidence type="ECO:0000256" key="2">
    <source>
        <dbReference type="ARBA" id="ARBA00022692"/>
    </source>
</evidence>
<feature type="transmembrane region" description="Helical" evidence="5">
    <location>
        <begin position="216"/>
        <end position="240"/>
    </location>
</feature>
<feature type="transmembrane region" description="Helical" evidence="5">
    <location>
        <begin position="125"/>
        <end position="145"/>
    </location>
</feature>
<feature type="transmembrane region" description="Helical" evidence="5">
    <location>
        <begin position="77"/>
        <end position="95"/>
    </location>
</feature>
<reference evidence="7 8" key="1">
    <citation type="submission" date="2024-09" db="EMBL/GenBank/DDBJ databases">
        <authorList>
            <person name="Sun Q."/>
            <person name="Mori K."/>
        </authorList>
    </citation>
    <scope>NUCLEOTIDE SEQUENCE [LARGE SCALE GENOMIC DNA]</scope>
    <source>
        <strain evidence="7 8">CICC 10874</strain>
    </source>
</reference>
<dbReference type="NCBIfam" id="TIGR00367">
    <property type="entry name" value="calcium/sodium antiporter"/>
    <property type="match status" value="1"/>
</dbReference>
<sequence length="329" mass="32816">MAPLLPLLSGLVLLVLGSEVVVRQGSAIAARLGVSPMLIGMTVIALATSLPELAVGIRSAQQGAAELGVGNIVGTNLVNLLLILGISALISAIVLEPRTLRIDLPIIVATGVLLVVLAADGTLTTVDGVVLTLCGLGYLVATILAGTSRAGAEALAAPPGDSPAAPAAQSSPAGAAASLPRRIVVLVIGLAVVLLGAELLVDGASGLARSAGLDEAVIGLTIVAVGTSAPELVTTVVSSLRGARDLALGNLLGSSVFNILLVLGPTVILAPGAVVVPEELIAGDLLIMAVAAAALVPLFRTHRRLGRLEGALLVLAYLLYLGWLLATRI</sequence>
<comment type="subcellular location">
    <subcellularLocation>
        <location evidence="1">Membrane</location>
        <topology evidence="1">Multi-pass membrane protein</topology>
    </subcellularLocation>
</comment>
<dbReference type="InterPro" id="IPR004481">
    <property type="entry name" value="K/Na/Ca-exchanger"/>
</dbReference>
<feature type="transmembrane region" description="Helical" evidence="5">
    <location>
        <begin position="102"/>
        <end position="119"/>
    </location>
</feature>
<feature type="transmembrane region" description="Helical" evidence="5">
    <location>
        <begin position="310"/>
        <end position="326"/>
    </location>
</feature>
<evidence type="ECO:0000259" key="6">
    <source>
        <dbReference type="Pfam" id="PF01699"/>
    </source>
</evidence>
<dbReference type="InterPro" id="IPR044880">
    <property type="entry name" value="NCX_ion-bd_dom_sf"/>
</dbReference>
<dbReference type="Pfam" id="PF01699">
    <property type="entry name" value="Na_Ca_ex"/>
    <property type="match status" value="2"/>
</dbReference>
<feature type="transmembrane region" description="Helical" evidence="5">
    <location>
        <begin position="183"/>
        <end position="201"/>
    </location>
</feature>